<dbReference type="Proteomes" id="UP000299102">
    <property type="component" value="Unassembled WGS sequence"/>
</dbReference>
<gene>
    <name evidence="2" type="ORF">EVAR_43018_1</name>
</gene>
<dbReference type="EMBL" id="BGZK01000885">
    <property type="protein sequence ID" value="GBP64002.1"/>
    <property type="molecule type" value="Genomic_DNA"/>
</dbReference>
<accession>A0A4C1XLX0</accession>
<evidence type="ECO:0000313" key="2">
    <source>
        <dbReference type="EMBL" id="GBP64002.1"/>
    </source>
</evidence>
<reference evidence="2 3" key="1">
    <citation type="journal article" date="2019" name="Commun. Biol.">
        <title>The bagworm genome reveals a unique fibroin gene that provides high tensile strength.</title>
        <authorList>
            <person name="Kono N."/>
            <person name="Nakamura H."/>
            <person name="Ohtoshi R."/>
            <person name="Tomita M."/>
            <person name="Numata K."/>
            <person name="Arakawa K."/>
        </authorList>
    </citation>
    <scope>NUCLEOTIDE SEQUENCE [LARGE SCALE GENOMIC DNA]</scope>
</reference>
<comment type="caution">
    <text evidence="2">The sequence shown here is derived from an EMBL/GenBank/DDBJ whole genome shotgun (WGS) entry which is preliminary data.</text>
</comment>
<evidence type="ECO:0000256" key="1">
    <source>
        <dbReference type="SAM" id="MobiDB-lite"/>
    </source>
</evidence>
<name>A0A4C1XLX0_EUMVA</name>
<dbReference type="AlphaFoldDB" id="A0A4C1XLX0"/>
<evidence type="ECO:0000313" key="3">
    <source>
        <dbReference type="Proteomes" id="UP000299102"/>
    </source>
</evidence>
<protein>
    <submittedName>
        <fullName evidence="2">Uncharacterized protein</fullName>
    </submittedName>
</protein>
<sequence length="106" mass="12230">MSHGDLVAARSRVSPSRESRADRPWSPISISAPNHFLPARYIAKEFFGTVRRVRRRSIKIMCHTSTVPLEIFYADTESNLVSLAHVVKYNPRANLWRPSYTFLRSQ</sequence>
<feature type="region of interest" description="Disordered" evidence="1">
    <location>
        <begin position="1"/>
        <end position="25"/>
    </location>
</feature>
<keyword evidence="3" id="KW-1185">Reference proteome</keyword>
<proteinExistence type="predicted"/>
<organism evidence="2 3">
    <name type="scientific">Eumeta variegata</name>
    <name type="common">Bagworm moth</name>
    <name type="synonym">Eumeta japonica</name>
    <dbReference type="NCBI Taxonomy" id="151549"/>
    <lineage>
        <taxon>Eukaryota</taxon>
        <taxon>Metazoa</taxon>
        <taxon>Ecdysozoa</taxon>
        <taxon>Arthropoda</taxon>
        <taxon>Hexapoda</taxon>
        <taxon>Insecta</taxon>
        <taxon>Pterygota</taxon>
        <taxon>Neoptera</taxon>
        <taxon>Endopterygota</taxon>
        <taxon>Lepidoptera</taxon>
        <taxon>Glossata</taxon>
        <taxon>Ditrysia</taxon>
        <taxon>Tineoidea</taxon>
        <taxon>Psychidae</taxon>
        <taxon>Oiketicinae</taxon>
        <taxon>Eumeta</taxon>
    </lineage>
</organism>